<evidence type="ECO:0000313" key="15">
    <source>
        <dbReference type="Proteomes" id="UP000887540"/>
    </source>
</evidence>
<dbReference type="GO" id="GO:0004518">
    <property type="term" value="F:nuclease activity"/>
    <property type="evidence" value="ECO:0007669"/>
    <property type="project" value="UniProtKB-KW"/>
</dbReference>
<organism evidence="15 16">
    <name type="scientific">Acrobeloides nanus</name>
    <dbReference type="NCBI Taxonomy" id="290746"/>
    <lineage>
        <taxon>Eukaryota</taxon>
        <taxon>Metazoa</taxon>
        <taxon>Ecdysozoa</taxon>
        <taxon>Nematoda</taxon>
        <taxon>Chromadorea</taxon>
        <taxon>Rhabditida</taxon>
        <taxon>Tylenchina</taxon>
        <taxon>Cephalobomorpha</taxon>
        <taxon>Cephaloboidea</taxon>
        <taxon>Cephalobidae</taxon>
        <taxon>Acrobeloides</taxon>
    </lineage>
</organism>
<keyword evidence="6" id="KW-0963">Cytoplasm</keyword>
<sequence>MDSSDSDEDLPRKRPKFNERKTYEDDPNTFRERYRFTHRLFDLLYEEVGDLLERVTGRNHALTGKQILLAALRFYASGHFYYSLGDTQGVSKNTICNAVKESTSAINKRLIQHIGWPLDQRELDGIGIQFQEKSVPGIPNICGALDGCHVNIISPSENEAQYVNRHHDHSINTMAVCGPKMDFYFISARWPGSVNDARVLRNSDLFRTFQTGWRPFPNAILIGDNIYPTLNWLVPMVPGVQGPRRQFYKNHTKTRSIIERSFGLWKNRFRCLQRIRVQEPVYACEIIKCTALLHNFMIRLRNDDENDDDDYLDEEDLEGEDSD</sequence>
<dbReference type="InterPro" id="IPR045249">
    <property type="entry name" value="HARBI1-like"/>
</dbReference>
<feature type="region of interest" description="Disordered" evidence="13">
    <location>
        <begin position="1"/>
        <end position="24"/>
    </location>
</feature>
<dbReference type="WBParaSite" id="ACRNAN_scaffold14384.g17630.t1">
    <property type="protein sequence ID" value="ACRNAN_scaffold14384.g17630.t1"/>
    <property type="gene ID" value="ACRNAN_scaffold14384.g17630"/>
</dbReference>
<dbReference type="InterPro" id="IPR026103">
    <property type="entry name" value="HARBI1_animal"/>
</dbReference>
<keyword evidence="15" id="KW-1185">Reference proteome</keyword>
<dbReference type="GO" id="GO:0046872">
    <property type="term" value="F:metal ion binding"/>
    <property type="evidence" value="ECO:0007669"/>
    <property type="project" value="UniProtKB-KW"/>
</dbReference>
<dbReference type="PANTHER" id="PTHR22930">
    <property type="match status" value="1"/>
</dbReference>
<evidence type="ECO:0000256" key="3">
    <source>
        <dbReference type="ARBA" id="ARBA00004496"/>
    </source>
</evidence>
<name>A0A914CUZ7_9BILA</name>
<evidence type="ECO:0000256" key="13">
    <source>
        <dbReference type="SAM" id="MobiDB-lite"/>
    </source>
</evidence>
<dbReference type="InterPro" id="IPR027806">
    <property type="entry name" value="HARBI1_dom"/>
</dbReference>
<dbReference type="Proteomes" id="UP000887540">
    <property type="component" value="Unplaced"/>
</dbReference>
<reference evidence="16" key="1">
    <citation type="submission" date="2022-11" db="UniProtKB">
        <authorList>
            <consortium name="WormBaseParasite"/>
        </authorList>
    </citation>
    <scope>IDENTIFICATION</scope>
</reference>
<evidence type="ECO:0000256" key="4">
    <source>
        <dbReference type="ARBA" id="ARBA00006958"/>
    </source>
</evidence>
<evidence type="ECO:0000259" key="14">
    <source>
        <dbReference type="Pfam" id="PF13359"/>
    </source>
</evidence>
<dbReference type="GO" id="GO:0005634">
    <property type="term" value="C:nucleus"/>
    <property type="evidence" value="ECO:0007669"/>
    <property type="project" value="UniProtKB-SubCell"/>
</dbReference>
<evidence type="ECO:0000256" key="12">
    <source>
        <dbReference type="ARBA" id="ARBA00045850"/>
    </source>
</evidence>
<evidence type="ECO:0000256" key="9">
    <source>
        <dbReference type="ARBA" id="ARBA00022801"/>
    </source>
</evidence>
<feature type="domain" description="DDE Tnp4" evidence="14">
    <location>
        <begin position="145"/>
        <end position="295"/>
    </location>
</feature>
<dbReference type="PRINTS" id="PR02086">
    <property type="entry name" value="PUTNUCHARBI1"/>
</dbReference>
<dbReference type="GO" id="GO:0005737">
    <property type="term" value="C:cytoplasm"/>
    <property type="evidence" value="ECO:0007669"/>
    <property type="project" value="UniProtKB-SubCell"/>
</dbReference>
<proteinExistence type="inferred from homology"/>
<evidence type="ECO:0000256" key="10">
    <source>
        <dbReference type="ARBA" id="ARBA00023242"/>
    </source>
</evidence>
<comment type="similarity">
    <text evidence="4">Belongs to the HARBI1 family.</text>
</comment>
<evidence type="ECO:0000256" key="2">
    <source>
        <dbReference type="ARBA" id="ARBA00004123"/>
    </source>
</evidence>
<evidence type="ECO:0000256" key="5">
    <source>
        <dbReference type="ARBA" id="ARBA00015519"/>
    </source>
</evidence>
<keyword evidence="7" id="KW-0540">Nuclease</keyword>
<keyword evidence="8" id="KW-0479">Metal-binding</keyword>
<evidence type="ECO:0000313" key="16">
    <source>
        <dbReference type="WBParaSite" id="ACRNAN_scaffold14384.g17630.t1"/>
    </source>
</evidence>
<evidence type="ECO:0000256" key="11">
    <source>
        <dbReference type="ARBA" id="ARBA00030126"/>
    </source>
</evidence>
<keyword evidence="9" id="KW-0378">Hydrolase</keyword>
<comment type="subcellular location">
    <subcellularLocation>
        <location evidence="3">Cytoplasm</location>
    </subcellularLocation>
    <subcellularLocation>
        <location evidence="2">Nucleus</location>
    </subcellularLocation>
</comment>
<protein>
    <recommendedName>
        <fullName evidence="5">Putative nuclease HARBI1</fullName>
    </recommendedName>
    <alternativeName>
        <fullName evidence="11">Harbinger transposase-derived nuclease</fullName>
    </alternativeName>
</protein>
<comment type="function">
    <text evidence="12">Transposase-derived protein that may have nuclease activity. Does not have transposase activity.</text>
</comment>
<keyword evidence="10" id="KW-0539">Nucleus</keyword>
<dbReference type="Pfam" id="PF13359">
    <property type="entry name" value="DDE_Tnp_4"/>
    <property type="match status" value="1"/>
</dbReference>
<evidence type="ECO:0000256" key="6">
    <source>
        <dbReference type="ARBA" id="ARBA00022490"/>
    </source>
</evidence>
<accession>A0A914CUZ7</accession>
<evidence type="ECO:0000256" key="8">
    <source>
        <dbReference type="ARBA" id="ARBA00022723"/>
    </source>
</evidence>
<comment type="cofactor">
    <cofactor evidence="1">
        <name>a divalent metal cation</name>
        <dbReference type="ChEBI" id="CHEBI:60240"/>
    </cofactor>
</comment>
<dbReference type="AlphaFoldDB" id="A0A914CUZ7"/>
<feature type="compositionally biased region" description="Basic and acidic residues" evidence="13">
    <location>
        <begin position="9"/>
        <end position="24"/>
    </location>
</feature>
<evidence type="ECO:0000256" key="7">
    <source>
        <dbReference type="ARBA" id="ARBA00022722"/>
    </source>
</evidence>
<dbReference type="PANTHER" id="PTHR22930:SF267">
    <property type="entry name" value="NUCLEASE HARBI1-RELATED"/>
    <property type="match status" value="1"/>
</dbReference>
<dbReference type="GO" id="GO:0016787">
    <property type="term" value="F:hydrolase activity"/>
    <property type="evidence" value="ECO:0007669"/>
    <property type="project" value="UniProtKB-KW"/>
</dbReference>
<evidence type="ECO:0000256" key="1">
    <source>
        <dbReference type="ARBA" id="ARBA00001968"/>
    </source>
</evidence>